<dbReference type="EMBL" id="OMOJ01000014">
    <property type="protein sequence ID" value="SPF81806.1"/>
    <property type="molecule type" value="Genomic_DNA"/>
</dbReference>
<evidence type="ECO:0000256" key="1">
    <source>
        <dbReference type="SAM" id="MobiDB-lite"/>
    </source>
</evidence>
<gene>
    <name evidence="2" type="ORF">PRI8871_03631</name>
</gene>
<accession>A0A2R8B0J1</accession>
<organism evidence="2 3">
    <name type="scientific">Pseudoprimorskyibacter insulae</name>
    <dbReference type="NCBI Taxonomy" id="1695997"/>
    <lineage>
        <taxon>Bacteria</taxon>
        <taxon>Pseudomonadati</taxon>
        <taxon>Pseudomonadota</taxon>
        <taxon>Alphaproteobacteria</taxon>
        <taxon>Rhodobacterales</taxon>
        <taxon>Paracoccaceae</taxon>
        <taxon>Pseudoprimorskyibacter</taxon>
    </lineage>
</organism>
<feature type="compositionally biased region" description="Basic residues" evidence="1">
    <location>
        <begin position="1"/>
        <end position="11"/>
    </location>
</feature>
<evidence type="ECO:0000313" key="2">
    <source>
        <dbReference type="EMBL" id="SPF81806.1"/>
    </source>
</evidence>
<proteinExistence type="predicted"/>
<evidence type="ECO:0000313" key="3">
    <source>
        <dbReference type="Proteomes" id="UP000244904"/>
    </source>
</evidence>
<feature type="region of interest" description="Disordered" evidence="1">
    <location>
        <begin position="1"/>
        <end position="23"/>
    </location>
</feature>
<keyword evidence="3" id="KW-1185">Reference proteome</keyword>
<protein>
    <recommendedName>
        <fullName evidence="4">DUF4279 domain-containing protein</fullName>
    </recommendedName>
</protein>
<dbReference type="AlphaFoldDB" id="A0A2R8B0J1"/>
<name>A0A2R8B0J1_9RHOB</name>
<dbReference type="InterPro" id="IPR025459">
    <property type="entry name" value="DUF4279"/>
</dbReference>
<evidence type="ECO:0008006" key="4">
    <source>
        <dbReference type="Google" id="ProtNLM"/>
    </source>
</evidence>
<dbReference type="Pfam" id="PF14106">
    <property type="entry name" value="DUF4279"/>
    <property type="match status" value="1"/>
</dbReference>
<reference evidence="3" key="1">
    <citation type="submission" date="2018-03" db="EMBL/GenBank/DDBJ databases">
        <authorList>
            <person name="Rodrigo-Torres L."/>
            <person name="Arahal R. D."/>
            <person name="Lucena T."/>
        </authorList>
    </citation>
    <scope>NUCLEOTIDE SEQUENCE [LARGE SCALE GENOMIC DNA]</scope>
    <source>
        <strain evidence="3">CECT 8871</strain>
    </source>
</reference>
<sequence length="180" mass="20276">MSKWSRRRPPHGQRSNRSAQRPATRRLVAVLRVALQRWPHIMSAQSCGSAASLRFCGDDLDPDELTRLLGCQTTKSERKGEEIVDKGTGNKRTARSGGWRLSAERREPGDFDAQISEIFDRLTDDLNIWQDLTSRFRADVFCGLFMEEGNEGISLSNETLQKLAERGLTIAFDIYDGSDA</sequence>
<dbReference type="Proteomes" id="UP000244904">
    <property type="component" value="Unassembled WGS sequence"/>
</dbReference>